<reference evidence="2" key="1">
    <citation type="submission" date="2022-03" db="EMBL/GenBank/DDBJ databases">
        <title>Genomic analyses of argali, domestic sheep and their hybrids provide insights into chromosomal evolution, heterosis and genetic basis of agronomic traits.</title>
        <authorList>
            <person name="Li M."/>
        </authorList>
    </citation>
    <scope>NUCLEOTIDE SEQUENCE</scope>
    <source>
        <strain evidence="2">CAU-MHL-2022a</strain>
        <tissue evidence="2">Skin</tissue>
    </source>
</reference>
<evidence type="ECO:0000313" key="2">
    <source>
        <dbReference type="EMBL" id="KAI4538716.1"/>
    </source>
</evidence>
<protein>
    <submittedName>
        <fullName evidence="2">Uncharacterized protein</fullName>
    </submittedName>
</protein>
<accession>A0AAD4U3W1</accession>
<dbReference type="EMBL" id="JAKZEL010000012">
    <property type="protein sequence ID" value="KAI4538716.1"/>
    <property type="molecule type" value="Genomic_DNA"/>
</dbReference>
<dbReference type="AlphaFoldDB" id="A0AAD4U3W1"/>
<feature type="compositionally biased region" description="Basic residues" evidence="1">
    <location>
        <begin position="70"/>
        <end position="83"/>
    </location>
</feature>
<dbReference type="Proteomes" id="UP001214576">
    <property type="component" value="Unassembled WGS sequence"/>
</dbReference>
<feature type="region of interest" description="Disordered" evidence="1">
    <location>
        <begin position="50"/>
        <end position="103"/>
    </location>
</feature>
<proteinExistence type="predicted"/>
<name>A0AAD4U3W1_OVIAM</name>
<organism evidence="2 3">
    <name type="scientific">Ovis ammon polii</name>
    <dbReference type="NCBI Taxonomy" id="230172"/>
    <lineage>
        <taxon>Eukaryota</taxon>
        <taxon>Metazoa</taxon>
        <taxon>Chordata</taxon>
        <taxon>Craniata</taxon>
        <taxon>Vertebrata</taxon>
        <taxon>Euteleostomi</taxon>
        <taxon>Mammalia</taxon>
        <taxon>Eutheria</taxon>
        <taxon>Laurasiatheria</taxon>
        <taxon>Artiodactyla</taxon>
        <taxon>Ruminantia</taxon>
        <taxon>Pecora</taxon>
        <taxon>Bovidae</taxon>
        <taxon>Caprinae</taxon>
        <taxon>Ovis</taxon>
    </lineage>
</organism>
<sequence>MLTHSLGGGGVAALTSPALLGGTRERCERAGGCGGMEAWRAVGRVSGERWELQPRPGAPGSECWADPGNRRKGRGKKERKLKVKRTEKAEGENEEKKNRSAWGQAVKKGLPTLFLGSLSFFWPSPELGASRQDVSLSLGAASQQNVSVL</sequence>
<comment type="caution">
    <text evidence="2">The sequence shown here is derived from an EMBL/GenBank/DDBJ whole genome shotgun (WGS) entry which is preliminary data.</text>
</comment>
<gene>
    <name evidence="2" type="ORF">MG293_010983</name>
</gene>
<evidence type="ECO:0000313" key="3">
    <source>
        <dbReference type="Proteomes" id="UP001214576"/>
    </source>
</evidence>
<feature type="compositionally biased region" description="Basic and acidic residues" evidence="1">
    <location>
        <begin position="84"/>
        <end position="98"/>
    </location>
</feature>
<evidence type="ECO:0000256" key="1">
    <source>
        <dbReference type="SAM" id="MobiDB-lite"/>
    </source>
</evidence>
<keyword evidence="3" id="KW-1185">Reference proteome</keyword>